<accession>A0ABV9KBT9</accession>
<name>A0ABV9KBT9_9RHOB</name>
<dbReference type="EC" id="3.4.-.-" evidence="2"/>
<dbReference type="PANTHER" id="PTHR42695">
    <property type="entry name" value="GLUTAMINE AMIDOTRANSFERASE YLR126C-RELATED"/>
    <property type="match status" value="1"/>
</dbReference>
<keyword evidence="2" id="KW-0315">Glutamine amidotransferase</keyword>
<keyword evidence="2" id="KW-0378">Hydrolase</keyword>
<dbReference type="InterPro" id="IPR044992">
    <property type="entry name" value="ChyE-like"/>
</dbReference>
<dbReference type="Proteomes" id="UP001595973">
    <property type="component" value="Unassembled WGS sequence"/>
</dbReference>
<feature type="domain" description="Glutamine amidotransferase" evidence="1">
    <location>
        <begin position="75"/>
        <end position="175"/>
    </location>
</feature>
<dbReference type="GO" id="GO:0016787">
    <property type="term" value="F:hydrolase activity"/>
    <property type="evidence" value="ECO:0007669"/>
    <property type="project" value="UniProtKB-KW"/>
</dbReference>
<protein>
    <submittedName>
        <fullName evidence="2">Type 1 glutamine amidotransferase</fullName>
        <ecNumber evidence="2">3.4.-.-</ecNumber>
    </submittedName>
</protein>
<dbReference type="CDD" id="cd01741">
    <property type="entry name" value="GATase1_1"/>
    <property type="match status" value="1"/>
</dbReference>
<dbReference type="Pfam" id="PF00117">
    <property type="entry name" value="GATase"/>
    <property type="match status" value="1"/>
</dbReference>
<evidence type="ECO:0000313" key="2">
    <source>
        <dbReference type="EMBL" id="MFC4667675.1"/>
    </source>
</evidence>
<dbReference type="SUPFAM" id="SSF52317">
    <property type="entry name" value="Class I glutamine amidotransferase-like"/>
    <property type="match status" value="1"/>
</dbReference>
<dbReference type="InterPro" id="IPR017926">
    <property type="entry name" value="GATASE"/>
</dbReference>
<dbReference type="Gene3D" id="3.40.50.880">
    <property type="match status" value="1"/>
</dbReference>
<reference evidence="3" key="1">
    <citation type="journal article" date="2019" name="Int. J. Syst. Evol. Microbiol.">
        <title>The Global Catalogue of Microorganisms (GCM) 10K type strain sequencing project: providing services to taxonomists for standard genome sequencing and annotation.</title>
        <authorList>
            <consortium name="The Broad Institute Genomics Platform"/>
            <consortium name="The Broad Institute Genome Sequencing Center for Infectious Disease"/>
            <person name="Wu L."/>
            <person name="Ma J."/>
        </authorList>
    </citation>
    <scope>NUCLEOTIDE SEQUENCE [LARGE SCALE GENOMIC DNA]</scope>
    <source>
        <strain evidence="3">CGMCC 4.7283</strain>
    </source>
</reference>
<gene>
    <name evidence="2" type="ORF">ACFO5X_03850</name>
</gene>
<evidence type="ECO:0000259" key="1">
    <source>
        <dbReference type="Pfam" id="PF00117"/>
    </source>
</evidence>
<evidence type="ECO:0000313" key="3">
    <source>
        <dbReference type="Proteomes" id="UP001595973"/>
    </source>
</evidence>
<dbReference type="InterPro" id="IPR029062">
    <property type="entry name" value="Class_I_gatase-like"/>
</dbReference>
<organism evidence="2 3">
    <name type="scientific">Seohaeicola nanhaiensis</name>
    <dbReference type="NCBI Taxonomy" id="1387282"/>
    <lineage>
        <taxon>Bacteria</taxon>
        <taxon>Pseudomonadati</taxon>
        <taxon>Pseudomonadota</taxon>
        <taxon>Alphaproteobacteria</taxon>
        <taxon>Rhodobacterales</taxon>
        <taxon>Roseobacteraceae</taxon>
        <taxon>Seohaeicola</taxon>
    </lineage>
</organism>
<dbReference type="EMBL" id="JBHSGI010000002">
    <property type="protein sequence ID" value="MFC4667675.1"/>
    <property type="molecule type" value="Genomic_DNA"/>
</dbReference>
<dbReference type="RefSeq" id="WP_380715910.1">
    <property type="nucleotide sequence ID" value="NZ_JBHSGI010000002.1"/>
</dbReference>
<sequence length="226" mass="24789">MKIGILQTGHAPDVLLGDYGDYDAMFRRMLGAGDFEFETYAVVDGVFPDSVGDCDGWLITGSRHGAYEDHPWIPPLEALIREIHQKGIPLIGVCFGHQIIAQALGGRVEKFKGGWAVGPTDYDMGGQTVTLNAWHQDQVVKRPEGARVLASNAFCENAILAYGDTIWTVQPHPEFGNAFIDGLIRTRGKGVVPDAELERASATLDQPVDNADFGRLMADFFRKERA</sequence>
<keyword evidence="3" id="KW-1185">Reference proteome</keyword>
<dbReference type="PROSITE" id="PS51273">
    <property type="entry name" value="GATASE_TYPE_1"/>
    <property type="match status" value="1"/>
</dbReference>
<proteinExistence type="predicted"/>
<dbReference type="PANTHER" id="PTHR42695:SF5">
    <property type="entry name" value="GLUTAMINE AMIDOTRANSFERASE YLR126C-RELATED"/>
    <property type="match status" value="1"/>
</dbReference>
<comment type="caution">
    <text evidence="2">The sequence shown here is derived from an EMBL/GenBank/DDBJ whole genome shotgun (WGS) entry which is preliminary data.</text>
</comment>